<keyword evidence="3" id="KW-0067">ATP-binding</keyword>
<sequence length="212" mass="24568">MSNLNIAIKTQNLGKKFQREWIFKGLDFEFFYGKSYAIVGSNGSGKSTLLQILAGFMPYSVGELNYFNPQGGSVEPSSFYNHLAIATPYLELIEEYTLKEFLNFHFYFKKINVNIDIDRLISIMYLEKSRNKPIRNFSSGMKQRLKLGLAFFDESPVVLLDEPTMNLDSKGIDWYKTHLSQIVNKKLILICSNQDYEYELCDDVLNIEDFKI</sequence>
<dbReference type="PROSITE" id="PS00211">
    <property type="entry name" value="ABC_TRANSPORTER_1"/>
    <property type="match status" value="1"/>
</dbReference>
<evidence type="ECO:0000256" key="1">
    <source>
        <dbReference type="ARBA" id="ARBA00022448"/>
    </source>
</evidence>
<evidence type="ECO:0000313" key="5">
    <source>
        <dbReference type="EMBL" id="MDR6242067.1"/>
    </source>
</evidence>
<dbReference type="PROSITE" id="PS50893">
    <property type="entry name" value="ABC_TRANSPORTER_2"/>
    <property type="match status" value="1"/>
</dbReference>
<evidence type="ECO:0000259" key="4">
    <source>
        <dbReference type="PROSITE" id="PS50893"/>
    </source>
</evidence>
<dbReference type="InterPro" id="IPR003439">
    <property type="entry name" value="ABC_transporter-like_ATP-bd"/>
</dbReference>
<keyword evidence="6" id="KW-1185">Reference proteome</keyword>
<keyword evidence="2" id="KW-0547">Nucleotide-binding</keyword>
<dbReference type="GO" id="GO:0005524">
    <property type="term" value="F:ATP binding"/>
    <property type="evidence" value="ECO:0007669"/>
    <property type="project" value="UniProtKB-KW"/>
</dbReference>
<dbReference type="AlphaFoldDB" id="A0AAE4BVM8"/>
<evidence type="ECO:0000256" key="3">
    <source>
        <dbReference type="ARBA" id="ARBA00022840"/>
    </source>
</evidence>
<comment type="caution">
    <text evidence="5">The sequence shown here is derived from an EMBL/GenBank/DDBJ whole genome shotgun (WGS) entry which is preliminary data.</text>
</comment>
<dbReference type="GO" id="GO:0016887">
    <property type="term" value="F:ATP hydrolysis activity"/>
    <property type="evidence" value="ECO:0007669"/>
    <property type="project" value="InterPro"/>
</dbReference>
<dbReference type="PANTHER" id="PTHR42939:SF1">
    <property type="entry name" value="ABC TRANSPORTER ATP-BINDING PROTEIN ALBC-RELATED"/>
    <property type="match status" value="1"/>
</dbReference>
<keyword evidence="1" id="KW-0813">Transport</keyword>
<dbReference type="PANTHER" id="PTHR42939">
    <property type="entry name" value="ABC TRANSPORTER ATP-BINDING PROTEIN ALBC-RELATED"/>
    <property type="match status" value="1"/>
</dbReference>
<dbReference type="InterPro" id="IPR027417">
    <property type="entry name" value="P-loop_NTPase"/>
</dbReference>
<organism evidence="5 6">
    <name type="scientific">Aureibacter tunicatorum</name>
    <dbReference type="NCBI Taxonomy" id="866807"/>
    <lineage>
        <taxon>Bacteria</taxon>
        <taxon>Pseudomonadati</taxon>
        <taxon>Bacteroidota</taxon>
        <taxon>Cytophagia</taxon>
        <taxon>Cytophagales</taxon>
        <taxon>Persicobacteraceae</taxon>
        <taxon>Aureibacter</taxon>
    </lineage>
</organism>
<dbReference type="Gene3D" id="3.40.50.300">
    <property type="entry name" value="P-loop containing nucleotide triphosphate hydrolases"/>
    <property type="match status" value="1"/>
</dbReference>
<dbReference type="InterPro" id="IPR003593">
    <property type="entry name" value="AAA+_ATPase"/>
</dbReference>
<dbReference type="RefSeq" id="WP_309943424.1">
    <property type="nucleotide sequence ID" value="NZ_AP025305.1"/>
</dbReference>
<accession>A0AAE4BVM8</accession>
<dbReference type="Pfam" id="PF00005">
    <property type="entry name" value="ABC_tran"/>
    <property type="match status" value="1"/>
</dbReference>
<gene>
    <name evidence="5" type="ORF">HNQ88_005154</name>
</gene>
<dbReference type="InterPro" id="IPR051782">
    <property type="entry name" value="ABC_Transporter_VariousFunc"/>
</dbReference>
<feature type="domain" description="ABC transporter" evidence="4">
    <location>
        <begin position="8"/>
        <end position="212"/>
    </location>
</feature>
<evidence type="ECO:0000313" key="6">
    <source>
        <dbReference type="Proteomes" id="UP001185092"/>
    </source>
</evidence>
<dbReference type="Proteomes" id="UP001185092">
    <property type="component" value="Unassembled WGS sequence"/>
</dbReference>
<proteinExistence type="predicted"/>
<dbReference type="SMART" id="SM00382">
    <property type="entry name" value="AAA"/>
    <property type="match status" value="1"/>
</dbReference>
<evidence type="ECO:0000256" key="2">
    <source>
        <dbReference type="ARBA" id="ARBA00022741"/>
    </source>
</evidence>
<dbReference type="SUPFAM" id="SSF52540">
    <property type="entry name" value="P-loop containing nucleoside triphosphate hydrolases"/>
    <property type="match status" value="1"/>
</dbReference>
<dbReference type="InterPro" id="IPR017871">
    <property type="entry name" value="ABC_transporter-like_CS"/>
</dbReference>
<name>A0AAE4BVM8_9BACT</name>
<dbReference type="EMBL" id="JAVDQD010000017">
    <property type="protein sequence ID" value="MDR6242067.1"/>
    <property type="molecule type" value="Genomic_DNA"/>
</dbReference>
<protein>
    <submittedName>
        <fullName evidence="5">ABC-type multidrug transport system ATPase subunit</fullName>
    </submittedName>
</protein>
<reference evidence="5" key="1">
    <citation type="submission" date="2023-07" db="EMBL/GenBank/DDBJ databases">
        <title>Genomic Encyclopedia of Type Strains, Phase IV (KMG-IV): sequencing the most valuable type-strain genomes for metagenomic binning, comparative biology and taxonomic classification.</title>
        <authorList>
            <person name="Goeker M."/>
        </authorList>
    </citation>
    <scope>NUCLEOTIDE SEQUENCE</scope>
    <source>
        <strain evidence="5">DSM 26174</strain>
    </source>
</reference>